<dbReference type="AlphaFoldDB" id="A0A938BR48"/>
<sequence>MAAIAVPMSRLRDVFARFLARFNETRRDSLLTPDSVLTTARQDDGAPTGGVREASLSERAVMLEATSCILAPQSRAPILWSRLIHQFLAGVDLPGQAFTSQDRYSDGQRWLMRSYGQRQRGMSAVAALPARGLSALEGS</sequence>
<reference evidence="1" key="1">
    <citation type="submission" date="2019-03" db="EMBL/GenBank/DDBJ databases">
        <title>Lake Tanganyika Metagenome-Assembled Genomes (MAGs).</title>
        <authorList>
            <person name="Tran P."/>
        </authorList>
    </citation>
    <scope>NUCLEOTIDE SEQUENCE</scope>
    <source>
        <strain evidence="1">M_DeepCast_400m_m2_100</strain>
    </source>
</reference>
<evidence type="ECO:0000313" key="1">
    <source>
        <dbReference type="EMBL" id="MBM3317912.1"/>
    </source>
</evidence>
<comment type="caution">
    <text evidence="1">The sequence shown here is derived from an EMBL/GenBank/DDBJ whole genome shotgun (WGS) entry which is preliminary data.</text>
</comment>
<dbReference type="Proteomes" id="UP000748308">
    <property type="component" value="Unassembled WGS sequence"/>
</dbReference>
<accession>A0A938BR48</accession>
<name>A0A938BR48_UNCEI</name>
<evidence type="ECO:0000313" key="2">
    <source>
        <dbReference type="Proteomes" id="UP000748308"/>
    </source>
</evidence>
<gene>
    <name evidence="1" type="ORF">FJY75_08660</name>
</gene>
<protein>
    <submittedName>
        <fullName evidence="1">Uncharacterized protein</fullName>
    </submittedName>
</protein>
<organism evidence="1 2">
    <name type="scientific">Eiseniibacteriota bacterium</name>
    <dbReference type="NCBI Taxonomy" id="2212470"/>
    <lineage>
        <taxon>Bacteria</taxon>
        <taxon>Candidatus Eiseniibacteriota</taxon>
    </lineage>
</organism>
<proteinExistence type="predicted"/>
<dbReference type="EMBL" id="VGIY01000216">
    <property type="protein sequence ID" value="MBM3317912.1"/>
    <property type="molecule type" value="Genomic_DNA"/>
</dbReference>